<dbReference type="Proteomes" id="UP000730482">
    <property type="component" value="Unassembled WGS sequence"/>
</dbReference>
<keyword evidence="3" id="KW-1185">Reference proteome</keyword>
<accession>A0ABS5L0X7</accession>
<protein>
    <submittedName>
        <fullName evidence="2">Integrase core domain-containing protein</fullName>
    </submittedName>
</protein>
<dbReference type="Pfam" id="PF13683">
    <property type="entry name" value="rve_3"/>
    <property type="match status" value="1"/>
</dbReference>
<evidence type="ECO:0000313" key="2">
    <source>
        <dbReference type="EMBL" id="MBS2551805.1"/>
    </source>
</evidence>
<sequence>MNAIAERFVSTVRAECTDRMLIFGEHHLHTVLEEYTAHHNTGRSHQGECATVERHRPWHSGPGPGLMIWCG</sequence>
<feature type="domain" description="Integrase catalytic" evidence="1">
    <location>
        <begin position="2"/>
        <end position="47"/>
    </location>
</feature>
<gene>
    <name evidence="2" type="ORF">KGQ19_33560</name>
</gene>
<dbReference type="RefSeq" id="WP_212016783.1">
    <property type="nucleotide sequence ID" value="NZ_JAAFYZ010000156.1"/>
</dbReference>
<dbReference type="EMBL" id="JAAFYZ010000156">
    <property type="protein sequence ID" value="MBS2551805.1"/>
    <property type="molecule type" value="Genomic_DNA"/>
</dbReference>
<organism evidence="2 3">
    <name type="scientific">Catenulispora pinistramenti</name>
    <dbReference type="NCBI Taxonomy" id="2705254"/>
    <lineage>
        <taxon>Bacteria</taxon>
        <taxon>Bacillati</taxon>
        <taxon>Actinomycetota</taxon>
        <taxon>Actinomycetes</taxon>
        <taxon>Catenulisporales</taxon>
        <taxon>Catenulisporaceae</taxon>
        <taxon>Catenulispora</taxon>
    </lineage>
</organism>
<reference evidence="2 3" key="1">
    <citation type="submission" date="2020-02" db="EMBL/GenBank/DDBJ databases">
        <title>Acidophilic actinobacteria isolated from forest soil.</title>
        <authorList>
            <person name="Golinska P."/>
        </authorList>
    </citation>
    <scope>NUCLEOTIDE SEQUENCE [LARGE SCALE GENOMIC DNA]</scope>
    <source>
        <strain evidence="2 3">NL8</strain>
    </source>
</reference>
<name>A0ABS5L0X7_9ACTN</name>
<comment type="caution">
    <text evidence="2">The sequence shown here is derived from an EMBL/GenBank/DDBJ whole genome shotgun (WGS) entry which is preliminary data.</text>
</comment>
<evidence type="ECO:0000259" key="1">
    <source>
        <dbReference type="Pfam" id="PF13683"/>
    </source>
</evidence>
<proteinExistence type="predicted"/>
<evidence type="ECO:0000313" key="3">
    <source>
        <dbReference type="Proteomes" id="UP000730482"/>
    </source>
</evidence>
<dbReference type="InterPro" id="IPR001584">
    <property type="entry name" value="Integrase_cat-core"/>
</dbReference>